<feature type="transmembrane region" description="Helical" evidence="1">
    <location>
        <begin position="26"/>
        <end position="45"/>
    </location>
</feature>
<dbReference type="RefSeq" id="WP_043411977.1">
    <property type="nucleotide sequence ID" value="NZ_JPMI01000367.1"/>
</dbReference>
<evidence type="ECO:0000313" key="3">
    <source>
        <dbReference type="Proteomes" id="UP000028547"/>
    </source>
</evidence>
<accession>A0A084SGM6</accession>
<comment type="caution">
    <text evidence="2">The sequence shown here is derived from an EMBL/GenBank/DDBJ whole genome shotgun (WGS) entry which is preliminary data.</text>
</comment>
<sequence>MTTLTNSVLRPSFTHDPFLTARLKGLRLLSSMMMFAGFGGIVMLLNPSALTDVSEMDLGVTRLPMPIALAGVFCAGLALQRWLDWQVRQLERRGWEQLLAGRPEEAIHSLEVAMSTGSNIVRGRGYYALALAWFRQGDYERALALGEKTTWAGRRRDARVCDAQAPALMAVILALYGELDDAREWVGRIRRPMFDETDHALLAQAVMLCREGRYVEAVKRIQRTVREDVPETDVGAVAVIHAFARSRLGGQLVPLKPGCVLPQRPTRGSEYEYLACEWPELAAFLRGEDAPAPVLDA</sequence>
<dbReference type="EMBL" id="JPMI01000367">
    <property type="protein sequence ID" value="KFA87611.1"/>
    <property type="molecule type" value="Genomic_DNA"/>
</dbReference>
<dbReference type="SUPFAM" id="SSF48452">
    <property type="entry name" value="TPR-like"/>
    <property type="match status" value="1"/>
</dbReference>
<keyword evidence="1" id="KW-1133">Transmembrane helix</keyword>
<gene>
    <name evidence="2" type="ORF">Q664_47270</name>
</gene>
<organism evidence="2 3">
    <name type="scientific">Archangium violaceum Cb vi76</name>
    <dbReference type="NCBI Taxonomy" id="1406225"/>
    <lineage>
        <taxon>Bacteria</taxon>
        <taxon>Pseudomonadati</taxon>
        <taxon>Myxococcota</taxon>
        <taxon>Myxococcia</taxon>
        <taxon>Myxococcales</taxon>
        <taxon>Cystobacterineae</taxon>
        <taxon>Archangiaceae</taxon>
        <taxon>Archangium</taxon>
    </lineage>
</organism>
<dbReference type="Proteomes" id="UP000028547">
    <property type="component" value="Unassembled WGS sequence"/>
</dbReference>
<dbReference type="AlphaFoldDB" id="A0A084SGM6"/>
<protein>
    <recommendedName>
        <fullName evidence="4">Tetratricopeptide repeat protein</fullName>
    </recommendedName>
</protein>
<dbReference type="InterPro" id="IPR011990">
    <property type="entry name" value="TPR-like_helical_dom_sf"/>
</dbReference>
<dbReference type="Gene3D" id="1.25.40.10">
    <property type="entry name" value="Tetratricopeptide repeat domain"/>
    <property type="match status" value="1"/>
</dbReference>
<proteinExistence type="predicted"/>
<evidence type="ECO:0008006" key="4">
    <source>
        <dbReference type="Google" id="ProtNLM"/>
    </source>
</evidence>
<keyword evidence="1" id="KW-0812">Transmembrane</keyword>
<feature type="transmembrane region" description="Helical" evidence="1">
    <location>
        <begin position="65"/>
        <end position="83"/>
    </location>
</feature>
<evidence type="ECO:0000313" key="2">
    <source>
        <dbReference type="EMBL" id="KFA87611.1"/>
    </source>
</evidence>
<evidence type="ECO:0000256" key="1">
    <source>
        <dbReference type="SAM" id="Phobius"/>
    </source>
</evidence>
<name>A0A084SGM6_9BACT</name>
<keyword evidence="1" id="KW-0472">Membrane</keyword>
<reference evidence="2 3" key="1">
    <citation type="submission" date="2014-07" db="EMBL/GenBank/DDBJ databases">
        <title>Draft Genome Sequence of Gephyronic Acid Producer, Cystobacter violaceus Strain Cb vi76.</title>
        <authorList>
            <person name="Stevens D.C."/>
            <person name="Young J."/>
            <person name="Carmichael R."/>
            <person name="Tan J."/>
            <person name="Taylor R.E."/>
        </authorList>
    </citation>
    <scope>NUCLEOTIDE SEQUENCE [LARGE SCALE GENOMIC DNA]</scope>
    <source>
        <strain evidence="2 3">Cb vi76</strain>
    </source>
</reference>